<keyword evidence="1" id="KW-0472">Membrane</keyword>
<keyword evidence="1" id="KW-0812">Transmembrane</keyword>
<evidence type="ECO:0000256" key="1">
    <source>
        <dbReference type="SAM" id="Phobius"/>
    </source>
</evidence>
<dbReference type="Proteomes" id="UP001281447">
    <property type="component" value="Unassembled WGS sequence"/>
</dbReference>
<dbReference type="EMBL" id="JAWDIP010000004">
    <property type="protein sequence ID" value="MDY0396488.1"/>
    <property type="molecule type" value="Genomic_DNA"/>
</dbReference>
<evidence type="ECO:0000313" key="3">
    <source>
        <dbReference type="Proteomes" id="UP001281447"/>
    </source>
</evidence>
<comment type="caution">
    <text evidence="2">The sequence shown here is derived from an EMBL/GenBank/DDBJ whole genome shotgun (WGS) entry which is preliminary data.</text>
</comment>
<feature type="transmembrane region" description="Helical" evidence="1">
    <location>
        <begin position="6"/>
        <end position="25"/>
    </location>
</feature>
<keyword evidence="3" id="KW-1185">Reference proteome</keyword>
<accession>A0ABU5CAZ4</accession>
<evidence type="ECO:0000313" key="2">
    <source>
        <dbReference type="EMBL" id="MDY0396488.1"/>
    </source>
</evidence>
<name>A0ABU5CAZ4_9BACI</name>
<reference evidence="2 3" key="1">
    <citation type="submission" date="2023-10" db="EMBL/GenBank/DDBJ databases">
        <title>Virgibacillus halophilus 5B73C genome.</title>
        <authorList>
            <person name="Miliotis G."/>
            <person name="Sengupta P."/>
            <person name="Hameed A."/>
            <person name="Chuvochina M."/>
            <person name="Mcdonagh F."/>
            <person name="Simpson A.C."/>
            <person name="Singh N.K."/>
            <person name="Rekha P.D."/>
            <person name="Raman K."/>
            <person name="Hugenholtz P."/>
            <person name="Venkateswaran K."/>
        </authorList>
    </citation>
    <scope>NUCLEOTIDE SEQUENCE [LARGE SCALE GENOMIC DNA]</scope>
    <source>
        <strain evidence="2 3">5B73C</strain>
    </source>
</reference>
<protein>
    <submittedName>
        <fullName evidence="2">Uncharacterized protein</fullName>
    </submittedName>
</protein>
<proteinExistence type="predicted"/>
<organism evidence="2 3">
    <name type="scientific">Tigheibacillus halophilus</name>
    <dbReference type="NCBI Taxonomy" id="361280"/>
    <lineage>
        <taxon>Bacteria</taxon>
        <taxon>Bacillati</taxon>
        <taxon>Bacillota</taxon>
        <taxon>Bacilli</taxon>
        <taxon>Bacillales</taxon>
        <taxon>Bacillaceae</taxon>
        <taxon>Tigheibacillus</taxon>
    </lineage>
</organism>
<sequence>MKQNQIIRMFTGLVLLIALITIPLMPPVKHYLSIPNKVVTVNNNSPMQVADLGSAVKADSVPNNVMKAANKDFYAKSPGEGEILYKLAGLPIKKDECLCSKE</sequence>
<gene>
    <name evidence="2" type="ORF">RWE15_21940</name>
</gene>
<keyword evidence="1" id="KW-1133">Transmembrane helix</keyword>